<sequence>MIEADLRTALLASAAVTALVEQRVAAGVLPEGEVRPYITYALVAGQRLGSLSSSGATRQARMQLNCFSANYGQAKAIAEAAQEALEASALFEAVFNGDQDTYDPTAKLHGVILDYSLWQSPA</sequence>
<dbReference type="Gene3D" id="3.30.2000.30">
    <property type="match status" value="1"/>
</dbReference>
<dbReference type="InterPro" id="IPR053745">
    <property type="entry name" value="Viral_Tail_Comp_sf"/>
</dbReference>
<evidence type="ECO:0008006" key="3">
    <source>
        <dbReference type="Google" id="ProtNLM"/>
    </source>
</evidence>
<name>A0A1H6Y3B0_9GAMM</name>
<dbReference type="InterPro" id="IPR021508">
    <property type="entry name" value="Gp17-like"/>
</dbReference>
<dbReference type="RefSeq" id="WP_090734062.1">
    <property type="nucleotide sequence ID" value="NZ_FNYQ01000076.1"/>
</dbReference>
<dbReference type="Pfam" id="PF11367">
    <property type="entry name" value="Tail_completion_gp17"/>
    <property type="match status" value="1"/>
</dbReference>
<dbReference type="Proteomes" id="UP000199250">
    <property type="component" value="Unassembled WGS sequence"/>
</dbReference>
<gene>
    <name evidence="1" type="ORF">SAMN04244572_03516</name>
</gene>
<proteinExistence type="predicted"/>
<dbReference type="AlphaFoldDB" id="A0A1H6Y3B0"/>
<evidence type="ECO:0000313" key="2">
    <source>
        <dbReference type="Proteomes" id="UP000199250"/>
    </source>
</evidence>
<accession>A0A1H6Y3B0</accession>
<protein>
    <recommendedName>
        <fullName evidence="3">DUF3168 domain-containing protein</fullName>
    </recommendedName>
</protein>
<evidence type="ECO:0000313" key="1">
    <source>
        <dbReference type="EMBL" id="SEJ31620.1"/>
    </source>
</evidence>
<organism evidence="1 2">
    <name type="scientific">Azotobacter beijerinckii</name>
    <dbReference type="NCBI Taxonomy" id="170623"/>
    <lineage>
        <taxon>Bacteria</taxon>
        <taxon>Pseudomonadati</taxon>
        <taxon>Pseudomonadota</taxon>
        <taxon>Gammaproteobacteria</taxon>
        <taxon>Pseudomonadales</taxon>
        <taxon>Pseudomonadaceae</taxon>
        <taxon>Azotobacter</taxon>
    </lineage>
</organism>
<dbReference type="EMBL" id="FNYQ01000076">
    <property type="protein sequence ID" value="SEJ31620.1"/>
    <property type="molecule type" value="Genomic_DNA"/>
</dbReference>
<reference evidence="1 2" key="1">
    <citation type="submission" date="2016-10" db="EMBL/GenBank/DDBJ databases">
        <authorList>
            <person name="de Groot N.N."/>
        </authorList>
    </citation>
    <scope>NUCLEOTIDE SEQUENCE [LARGE SCALE GENOMIC DNA]</scope>
    <source>
        <strain evidence="1 2">DSM 373</strain>
    </source>
</reference>